<comment type="subcellular location">
    <subcellularLocation>
        <location evidence="1">Nucleus</location>
    </subcellularLocation>
</comment>
<keyword evidence="3" id="KW-0547">Nucleotide-binding</keyword>
<comment type="caution">
    <text evidence="9">The sequence shown here is derived from an EMBL/GenBank/DDBJ whole genome shotgun (WGS) entry which is preliminary data.</text>
</comment>
<feature type="region of interest" description="Disordered" evidence="8">
    <location>
        <begin position="119"/>
        <end position="222"/>
    </location>
</feature>
<organism evidence="9 10">
    <name type="scientific">Durusdinium trenchii</name>
    <dbReference type="NCBI Taxonomy" id="1381693"/>
    <lineage>
        <taxon>Eukaryota</taxon>
        <taxon>Sar</taxon>
        <taxon>Alveolata</taxon>
        <taxon>Dinophyceae</taxon>
        <taxon>Suessiales</taxon>
        <taxon>Symbiodiniaceae</taxon>
        <taxon>Durusdinium</taxon>
    </lineage>
</organism>
<feature type="compositionally biased region" description="Polar residues" evidence="8">
    <location>
        <begin position="160"/>
        <end position="169"/>
    </location>
</feature>
<evidence type="ECO:0000256" key="2">
    <source>
        <dbReference type="ARBA" id="ARBA00007025"/>
    </source>
</evidence>
<reference evidence="9 10" key="1">
    <citation type="submission" date="2024-02" db="EMBL/GenBank/DDBJ databases">
        <authorList>
            <person name="Chen Y."/>
            <person name="Shah S."/>
            <person name="Dougan E. K."/>
            <person name="Thang M."/>
            <person name="Chan C."/>
        </authorList>
    </citation>
    <scope>NUCLEOTIDE SEQUENCE [LARGE SCALE GENOMIC DNA]</scope>
</reference>
<evidence type="ECO:0000256" key="5">
    <source>
        <dbReference type="ARBA" id="ARBA00022840"/>
    </source>
</evidence>
<keyword evidence="4" id="KW-0378">Hydrolase</keyword>
<evidence type="ECO:0000256" key="8">
    <source>
        <dbReference type="SAM" id="MobiDB-lite"/>
    </source>
</evidence>
<comment type="similarity">
    <text evidence="2">Belongs to the SNF2/RAD54 helicase family.</text>
</comment>
<feature type="region of interest" description="Disordered" evidence="8">
    <location>
        <begin position="384"/>
        <end position="444"/>
    </location>
</feature>
<keyword evidence="4" id="KW-0347">Helicase</keyword>
<dbReference type="InterPro" id="IPR027417">
    <property type="entry name" value="P-loop_NTPase"/>
</dbReference>
<name>A0ABP0LGZ4_9DINO</name>
<accession>A0ABP0LGZ4</accession>
<evidence type="ECO:0000256" key="7">
    <source>
        <dbReference type="ARBA" id="ARBA00023242"/>
    </source>
</evidence>
<evidence type="ECO:0000256" key="4">
    <source>
        <dbReference type="ARBA" id="ARBA00022806"/>
    </source>
</evidence>
<dbReference type="Proteomes" id="UP001642484">
    <property type="component" value="Unassembled WGS sequence"/>
</dbReference>
<evidence type="ECO:0000313" key="9">
    <source>
        <dbReference type="EMBL" id="CAK9038459.1"/>
    </source>
</evidence>
<feature type="compositionally biased region" description="Polar residues" evidence="8">
    <location>
        <begin position="316"/>
        <end position="332"/>
    </location>
</feature>
<feature type="region of interest" description="Disordered" evidence="8">
    <location>
        <begin position="311"/>
        <end position="355"/>
    </location>
</feature>
<evidence type="ECO:0000256" key="1">
    <source>
        <dbReference type="ARBA" id="ARBA00004123"/>
    </source>
</evidence>
<evidence type="ECO:0000313" key="10">
    <source>
        <dbReference type="Proteomes" id="UP001642484"/>
    </source>
</evidence>
<evidence type="ECO:0000256" key="3">
    <source>
        <dbReference type="ARBA" id="ARBA00022741"/>
    </source>
</evidence>
<proteinExistence type="inferred from homology"/>
<protein>
    <submittedName>
        <fullName evidence="9">Uncharacterized protein</fullName>
    </submittedName>
</protein>
<keyword evidence="10" id="KW-1185">Reference proteome</keyword>
<feature type="region of interest" description="Disordered" evidence="8">
    <location>
        <begin position="276"/>
        <end position="295"/>
    </location>
</feature>
<dbReference type="SUPFAM" id="SSF52540">
    <property type="entry name" value="P-loop containing nucleoside triphosphate hydrolases"/>
    <property type="match status" value="1"/>
</dbReference>
<dbReference type="InterPro" id="IPR044574">
    <property type="entry name" value="ARIP4-like"/>
</dbReference>
<feature type="compositionally biased region" description="Polar residues" evidence="8">
    <location>
        <begin position="182"/>
        <end position="202"/>
    </location>
</feature>
<dbReference type="PANTHER" id="PTHR45797:SF1">
    <property type="entry name" value="HELICASE ARIP4"/>
    <property type="match status" value="1"/>
</dbReference>
<sequence length="444" mass="46839">MARIWREGQTKPCYIYRFVLGGTLEEKICQRQQVKTDLAHITVDGQDMDADASRLSWDELRRVFALEGYDDQGLPSPALMTSAFGPSSEPQDHAGALLDAAGLGKALLGLHLISRIDGGTEEPAKEMPPAPAERGEQRQAAALKPSNVMFQAPPIPKQAPSVSAQSWQQGWGGTAMQPPPNVQLNNAVGRTSLPSASPQQSPHGGLPTKEMPPALAEPAERRQAAALKPSNVMFQAPPIPKQAPGVSAQSWQQGWGGMAMQPPPNVQLNNAMGLQSACSQEGPHGGLPTKAEDEVPLQGQEVVFPRRTVLGPTPMLQESLSPEASATASPQLQDGAPNTDDHGGIREAVAQQSPAAKALSGFGLDKQKGTLPVATPARARCATQGLQVAENEGDEAGATSGDMKSTQAKRKRSAKPTKAGDGGSSDVKMQKAAGSRPFLWCQYS</sequence>
<dbReference type="Gene3D" id="3.40.50.300">
    <property type="entry name" value="P-loop containing nucleotide triphosphate hydrolases"/>
    <property type="match status" value="1"/>
</dbReference>
<keyword evidence="7" id="KW-0539">Nucleus</keyword>
<dbReference type="Gene3D" id="1.20.120.850">
    <property type="entry name" value="SWI2/SNF2 ATPases, N-terminal domain"/>
    <property type="match status" value="1"/>
</dbReference>
<gene>
    <name evidence="9" type="ORF">CCMP2556_LOCUS21036</name>
</gene>
<evidence type="ECO:0000256" key="6">
    <source>
        <dbReference type="ARBA" id="ARBA00023125"/>
    </source>
</evidence>
<dbReference type="EMBL" id="CAXAMN010012547">
    <property type="protein sequence ID" value="CAK9038459.1"/>
    <property type="molecule type" value="Genomic_DNA"/>
</dbReference>
<keyword evidence="6" id="KW-0238">DNA-binding</keyword>
<keyword evidence="5" id="KW-0067">ATP-binding</keyword>
<dbReference type="PANTHER" id="PTHR45797">
    <property type="entry name" value="RAD54-LIKE"/>
    <property type="match status" value="1"/>
</dbReference>
<feature type="region of interest" description="Disordered" evidence="8">
    <location>
        <begin position="234"/>
        <end position="270"/>
    </location>
</feature>